<dbReference type="OrthoDB" id="9809646at2"/>
<evidence type="ECO:0000256" key="3">
    <source>
        <dbReference type="ARBA" id="ARBA00022448"/>
    </source>
</evidence>
<evidence type="ECO:0000256" key="4">
    <source>
        <dbReference type="ARBA" id="ARBA00022692"/>
    </source>
</evidence>
<proteinExistence type="inferred from homology"/>
<evidence type="ECO:0000259" key="12">
    <source>
        <dbReference type="Pfam" id="PF16916"/>
    </source>
</evidence>
<keyword evidence="7" id="KW-0406">Ion transport</keyword>
<feature type="domain" description="Cation efflux protein cytoplasmic" evidence="12">
    <location>
        <begin position="229"/>
        <end position="304"/>
    </location>
</feature>
<dbReference type="Pfam" id="PF16916">
    <property type="entry name" value="ZT_dimer"/>
    <property type="match status" value="1"/>
</dbReference>
<dbReference type="RefSeq" id="WP_127907503.1">
    <property type="nucleotide sequence ID" value="NZ_RQXX01000006.1"/>
</dbReference>
<keyword evidence="3" id="KW-0813">Transport</keyword>
<evidence type="ECO:0000256" key="6">
    <source>
        <dbReference type="ARBA" id="ARBA00022989"/>
    </source>
</evidence>
<evidence type="ECO:0000256" key="5">
    <source>
        <dbReference type="ARBA" id="ARBA00022906"/>
    </source>
</evidence>
<dbReference type="InterPro" id="IPR036837">
    <property type="entry name" value="Cation_efflux_CTD_sf"/>
</dbReference>
<evidence type="ECO:0000259" key="11">
    <source>
        <dbReference type="Pfam" id="PF01545"/>
    </source>
</evidence>
<dbReference type="Proteomes" id="UP000285908">
    <property type="component" value="Unassembled WGS sequence"/>
</dbReference>
<protein>
    <submittedName>
        <fullName evidence="13">Cation transporter</fullName>
    </submittedName>
</protein>
<feature type="transmembrane region" description="Helical" evidence="10">
    <location>
        <begin position="204"/>
        <end position="225"/>
    </location>
</feature>
<evidence type="ECO:0000256" key="1">
    <source>
        <dbReference type="ARBA" id="ARBA00004141"/>
    </source>
</evidence>
<reference evidence="13 14" key="1">
    <citation type="submission" date="2018-11" db="EMBL/GenBank/DDBJ databases">
        <title>Mesobaculum littorinae gen. nov., sp. nov., isolated from Littorina scabra that represents a novel genus of the order Rhodobacteraceae.</title>
        <authorList>
            <person name="Li F."/>
        </authorList>
    </citation>
    <scope>NUCLEOTIDE SEQUENCE [LARGE SCALE GENOMIC DNA]</scope>
    <source>
        <strain evidence="13 14">M0103</strain>
    </source>
</reference>
<evidence type="ECO:0000313" key="14">
    <source>
        <dbReference type="Proteomes" id="UP000285908"/>
    </source>
</evidence>
<keyword evidence="5" id="KW-0862">Zinc</keyword>
<dbReference type="InterPro" id="IPR050681">
    <property type="entry name" value="CDF/SLC30A"/>
</dbReference>
<accession>A0A438AEC8</accession>
<dbReference type="InterPro" id="IPR058533">
    <property type="entry name" value="Cation_efflux_TM"/>
</dbReference>
<dbReference type="GO" id="GO:0005385">
    <property type="term" value="F:zinc ion transmembrane transporter activity"/>
    <property type="evidence" value="ECO:0007669"/>
    <property type="project" value="TreeGrafter"/>
</dbReference>
<evidence type="ECO:0000256" key="10">
    <source>
        <dbReference type="SAM" id="Phobius"/>
    </source>
</evidence>
<dbReference type="InterPro" id="IPR027469">
    <property type="entry name" value="Cation_efflux_TMD_sf"/>
</dbReference>
<dbReference type="Pfam" id="PF01545">
    <property type="entry name" value="Cation_efflux"/>
    <property type="match status" value="1"/>
</dbReference>
<dbReference type="PANTHER" id="PTHR11562">
    <property type="entry name" value="CATION EFFLUX PROTEIN/ ZINC TRANSPORTER"/>
    <property type="match status" value="1"/>
</dbReference>
<keyword evidence="5" id="KW-0864">Zinc transport</keyword>
<dbReference type="InterPro" id="IPR027470">
    <property type="entry name" value="Cation_efflux_CTD"/>
</dbReference>
<dbReference type="InterPro" id="IPR002524">
    <property type="entry name" value="Cation_efflux"/>
</dbReference>
<feature type="transmembrane region" description="Helical" evidence="10">
    <location>
        <begin position="168"/>
        <end position="192"/>
    </location>
</feature>
<keyword evidence="8 10" id="KW-0472">Membrane</keyword>
<sequence>MPHDHSHPHGHSHGHHHGHHHHHGIDPGAGDRRVAAAVGVNLLLTVAQIVGGVLSGSVALIADAIHNLSDAISLVIAFAARRIARRPADGGMTFGYARAEVVAALVNYTTLIVIGLYLIYEAAMRLVDPPEVQGWTVVALAAVALVIDLVTVLLTLRMAKTSMNIRAAFLHNLADAASSVAVIVAGSLILLYDWRLVDPLVTLGIAGYILWHAGAEVGPVIRLLMLGAPPDIDRETVRDEMAQVPGVLGVHHVHLWQIDEARASVEAHVVVAPETQAQFPQLSRAIKSRLADRFGITHSTLEMEVPGSGCATPAHAAETA</sequence>
<feature type="transmembrane region" description="Helical" evidence="10">
    <location>
        <begin position="101"/>
        <end position="120"/>
    </location>
</feature>
<dbReference type="SUPFAM" id="SSF161111">
    <property type="entry name" value="Cation efflux protein transmembrane domain-like"/>
    <property type="match status" value="1"/>
</dbReference>
<keyword evidence="4 10" id="KW-0812">Transmembrane</keyword>
<feature type="domain" description="Cation efflux protein transmembrane" evidence="11">
    <location>
        <begin position="35"/>
        <end position="225"/>
    </location>
</feature>
<comment type="similarity">
    <text evidence="2">Belongs to the cation diffusion facilitator (CDF) transporter (TC 2.A.4) family. SLC30A subfamily.</text>
</comment>
<name>A0A438AEC8_9RHOB</name>
<dbReference type="PANTHER" id="PTHR11562:SF17">
    <property type="entry name" value="RE54080P-RELATED"/>
    <property type="match status" value="1"/>
</dbReference>
<evidence type="ECO:0000313" key="13">
    <source>
        <dbReference type="EMBL" id="RVV97027.1"/>
    </source>
</evidence>
<comment type="subcellular location">
    <subcellularLocation>
        <location evidence="1">Membrane</location>
        <topology evidence="1">Multi-pass membrane protein</topology>
    </subcellularLocation>
</comment>
<gene>
    <name evidence="13" type="ORF">EKE94_15290</name>
</gene>
<dbReference type="NCBIfam" id="TIGR01297">
    <property type="entry name" value="CDF"/>
    <property type="match status" value="1"/>
</dbReference>
<evidence type="ECO:0000256" key="8">
    <source>
        <dbReference type="ARBA" id="ARBA00023136"/>
    </source>
</evidence>
<feature type="compositionally biased region" description="Basic residues" evidence="9">
    <location>
        <begin position="8"/>
        <end position="23"/>
    </location>
</feature>
<feature type="region of interest" description="Disordered" evidence="9">
    <location>
        <begin position="1"/>
        <end position="28"/>
    </location>
</feature>
<evidence type="ECO:0000256" key="9">
    <source>
        <dbReference type="SAM" id="MobiDB-lite"/>
    </source>
</evidence>
<comment type="caution">
    <text evidence="13">The sequence shown here is derived from an EMBL/GenBank/DDBJ whole genome shotgun (WGS) entry which is preliminary data.</text>
</comment>
<evidence type="ECO:0000256" key="7">
    <source>
        <dbReference type="ARBA" id="ARBA00023065"/>
    </source>
</evidence>
<feature type="transmembrane region" description="Helical" evidence="10">
    <location>
        <begin position="132"/>
        <end position="156"/>
    </location>
</feature>
<feature type="transmembrane region" description="Helical" evidence="10">
    <location>
        <begin position="34"/>
        <end position="54"/>
    </location>
</feature>
<keyword evidence="14" id="KW-1185">Reference proteome</keyword>
<dbReference type="GO" id="GO:0005886">
    <property type="term" value="C:plasma membrane"/>
    <property type="evidence" value="ECO:0007669"/>
    <property type="project" value="TreeGrafter"/>
</dbReference>
<dbReference type="SUPFAM" id="SSF160240">
    <property type="entry name" value="Cation efflux protein cytoplasmic domain-like"/>
    <property type="match status" value="1"/>
</dbReference>
<organism evidence="13 14">
    <name type="scientific">Mesobaculum littorinae</name>
    <dbReference type="NCBI Taxonomy" id="2486419"/>
    <lineage>
        <taxon>Bacteria</taxon>
        <taxon>Pseudomonadati</taxon>
        <taxon>Pseudomonadota</taxon>
        <taxon>Alphaproteobacteria</taxon>
        <taxon>Rhodobacterales</taxon>
        <taxon>Roseobacteraceae</taxon>
        <taxon>Mesobaculum</taxon>
    </lineage>
</organism>
<keyword evidence="6 10" id="KW-1133">Transmembrane helix</keyword>
<dbReference type="AlphaFoldDB" id="A0A438AEC8"/>
<dbReference type="Gene3D" id="1.20.1510.10">
    <property type="entry name" value="Cation efflux protein transmembrane domain"/>
    <property type="match status" value="1"/>
</dbReference>
<evidence type="ECO:0000256" key="2">
    <source>
        <dbReference type="ARBA" id="ARBA00008873"/>
    </source>
</evidence>
<dbReference type="EMBL" id="RQXX01000006">
    <property type="protein sequence ID" value="RVV97027.1"/>
    <property type="molecule type" value="Genomic_DNA"/>
</dbReference>